<organism evidence="1 2">
    <name type="scientific">Penicillium cf. griseofulvum</name>
    <dbReference type="NCBI Taxonomy" id="2972120"/>
    <lineage>
        <taxon>Eukaryota</taxon>
        <taxon>Fungi</taxon>
        <taxon>Dikarya</taxon>
        <taxon>Ascomycota</taxon>
        <taxon>Pezizomycotina</taxon>
        <taxon>Eurotiomycetes</taxon>
        <taxon>Eurotiomycetidae</taxon>
        <taxon>Eurotiales</taxon>
        <taxon>Aspergillaceae</taxon>
        <taxon>Penicillium</taxon>
    </lineage>
</organism>
<dbReference type="EMBL" id="JAPQKP010000006">
    <property type="protein sequence ID" value="KAJ5184832.1"/>
    <property type="molecule type" value="Genomic_DNA"/>
</dbReference>
<accession>A0A9W9IVD9</accession>
<protein>
    <submittedName>
        <fullName evidence="1">Uncharacterized protein</fullName>
    </submittedName>
</protein>
<gene>
    <name evidence="1" type="ORF">N7472_009672</name>
</gene>
<keyword evidence="2" id="KW-1185">Reference proteome</keyword>
<evidence type="ECO:0000313" key="1">
    <source>
        <dbReference type="EMBL" id="KAJ5184832.1"/>
    </source>
</evidence>
<reference evidence="1" key="2">
    <citation type="journal article" date="2023" name="IMA Fungus">
        <title>Comparative genomic study of the Penicillium genus elucidates a diverse pangenome and 15 lateral gene transfer events.</title>
        <authorList>
            <person name="Petersen C."/>
            <person name="Sorensen T."/>
            <person name="Nielsen M.R."/>
            <person name="Sondergaard T.E."/>
            <person name="Sorensen J.L."/>
            <person name="Fitzpatrick D.A."/>
            <person name="Frisvad J.C."/>
            <person name="Nielsen K.L."/>
        </authorList>
    </citation>
    <scope>NUCLEOTIDE SEQUENCE</scope>
    <source>
        <strain evidence="1">IBT 16849</strain>
    </source>
</reference>
<name>A0A9W9IVD9_9EURO</name>
<sequence>MSNFNYYSLPGFGEQCRKEYGFSDSCIIGDRMIVTEQTGMNPLTLKTSLNFDEEAAQAFQNVNDLIVQTLKDAQPFVSIGQDKGWDRVVKIRAFIVCLSSIREQAREQMVHSIKKWCPNHQPLFTMVGVESLPFPEHHIEIEVDVWLI</sequence>
<evidence type="ECO:0000313" key="2">
    <source>
        <dbReference type="Proteomes" id="UP001150879"/>
    </source>
</evidence>
<dbReference type="AlphaFoldDB" id="A0A9W9IVD9"/>
<dbReference type="Gene3D" id="3.30.1330.40">
    <property type="entry name" value="RutC-like"/>
    <property type="match status" value="1"/>
</dbReference>
<dbReference type="Proteomes" id="UP001150879">
    <property type="component" value="Unassembled WGS sequence"/>
</dbReference>
<dbReference type="SUPFAM" id="SSF55298">
    <property type="entry name" value="YjgF-like"/>
    <property type="match status" value="1"/>
</dbReference>
<proteinExistence type="predicted"/>
<dbReference type="InterPro" id="IPR035959">
    <property type="entry name" value="RutC-like_sf"/>
</dbReference>
<reference evidence="1" key="1">
    <citation type="submission" date="2022-11" db="EMBL/GenBank/DDBJ databases">
        <authorList>
            <person name="Petersen C."/>
        </authorList>
    </citation>
    <scope>NUCLEOTIDE SEQUENCE</scope>
    <source>
        <strain evidence="1">IBT 16849</strain>
    </source>
</reference>
<comment type="caution">
    <text evidence="1">The sequence shown here is derived from an EMBL/GenBank/DDBJ whole genome shotgun (WGS) entry which is preliminary data.</text>
</comment>